<gene>
    <name evidence="1" type="ORF">IEN85_19540</name>
</gene>
<dbReference type="AlphaFoldDB" id="A0A927FAV8"/>
<evidence type="ECO:0000313" key="2">
    <source>
        <dbReference type="Proteomes" id="UP000622317"/>
    </source>
</evidence>
<evidence type="ECO:0000313" key="1">
    <source>
        <dbReference type="EMBL" id="MBD5781703.1"/>
    </source>
</evidence>
<dbReference type="EMBL" id="JACYFG010000051">
    <property type="protein sequence ID" value="MBD5781703.1"/>
    <property type="molecule type" value="Genomic_DNA"/>
</dbReference>
<dbReference type="Proteomes" id="UP000622317">
    <property type="component" value="Unassembled WGS sequence"/>
</dbReference>
<dbReference type="RefSeq" id="WP_191618787.1">
    <property type="nucleotide sequence ID" value="NZ_JACYFG010000051.1"/>
</dbReference>
<accession>A0A927FAV8</accession>
<name>A0A927FAV8_9BACT</name>
<comment type="caution">
    <text evidence="1">The sequence shown here is derived from an EMBL/GenBank/DDBJ whole genome shotgun (WGS) entry which is preliminary data.</text>
</comment>
<proteinExistence type="predicted"/>
<sequence>MCLSSSFRLPQPNLDSYRILTGAIACSIATSISWQGRAESWPEEKKFGHSFVDSISRAPLPFTGQDSDFSIDIKPKLGDVVHERYIRLPMELEYSFTNKREGKIGLTPYFSNPFDSDPVSSDGYLTFGLKQRLDDMLDGRLFLAGGFNARIPLEEIPSPLLRSSYDQYMPYITAAYRLDEEARWLAYSTVQYQWVGSDRRDNKLPVEAPNSLAVFQPGIIYQPLGEFRYGLSLEYKTDRFDGGSDDGLKIIPSITWFPPEDTPYFRRLVGHFELSLDLEYALSEIEEEEYGSDFGVGLRVRWRFLKSKPHPEESVL</sequence>
<protein>
    <submittedName>
        <fullName evidence="1">Uncharacterized protein</fullName>
    </submittedName>
</protein>
<keyword evidence="2" id="KW-1185">Reference proteome</keyword>
<reference evidence="1" key="1">
    <citation type="submission" date="2020-09" db="EMBL/GenBank/DDBJ databases">
        <title>Pelagicoccus enzymogenes sp. nov. with an EPS production, isolated from marine sediment.</title>
        <authorList>
            <person name="Feng X."/>
        </authorList>
    </citation>
    <scope>NUCLEOTIDE SEQUENCE</scope>
    <source>
        <strain evidence="1">NFK12</strain>
    </source>
</reference>
<organism evidence="1 2">
    <name type="scientific">Pelagicoccus enzymogenes</name>
    <dbReference type="NCBI Taxonomy" id="2773457"/>
    <lineage>
        <taxon>Bacteria</taxon>
        <taxon>Pseudomonadati</taxon>
        <taxon>Verrucomicrobiota</taxon>
        <taxon>Opitutia</taxon>
        <taxon>Puniceicoccales</taxon>
        <taxon>Pelagicoccaceae</taxon>
        <taxon>Pelagicoccus</taxon>
    </lineage>
</organism>